<dbReference type="InterPro" id="IPR057151">
    <property type="entry name" value="DUF7829"/>
</dbReference>
<dbReference type="InterPro" id="IPR057152">
    <property type="entry name" value="DUF7830"/>
</dbReference>
<reference evidence="4 5" key="1">
    <citation type="submission" date="2024-09" db="EMBL/GenBank/DDBJ databases">
        <authorList>
            <person name="Sun Q."/>
            <person name="Mori K."/>
        </authorList>
    </citation>
    <scope>NUCLEOTIDE SEQUENCE [LARGE SCALE GENOMIC DNA]</scope>
    <source>
        <strain evidence="4 5">CECT 8365</strain>
    </source>
</reference>
<name>A0ABV5H8E4_9FLAO</name>
<evidence type="ECO:0000259" key="2">
    <source>
        <dbReference type="Pfam" id="PF25167"/>
    </source>
</evidence>
<sequence>MVRTIEFVLNKDDGSTIYADHFFSKEENEVFKYRNELQKAIKGIREPLFVCYFCGQKIKINGGGQTKKVLHFAHRKDSDICHLKTDTNHSSLEINRLKYNGAKESPLHFETKNLIKQFIDLNSDFSNIKVESVVKSNTNYLEWKKPDISAIYRGINVVFEIQLSTTFLSVIVDREHFYKENQRYILWVFKNFELDEFKQRFTEKDVFYSNNRNAFVLDNESINLSLKNNDLYLLCYYQKPIIEDLKIKYNWESEYVCFNQLIFDDLNYKIFYFDVELEENKITIELQKIEEEQRIFVAEKKRKQREKARELSEERFQIAKEYIEVRNERVNFLRKKELYSAERQIAINERHNLFREINEDFFIRLKENYQIRSDFKDVFYTPEYELSNELNRLFINGYRLSETDRMFLRVEFNFELNKKSKLREMEILYYLSLSTFYIKLKNPKYMFLLPKVERLLCSILSFKTGKIIGYSFDNLIQVAHHTFSKKEHIQIFLNAIEAYYGLGLLLSQDKNKKFRNKLLEYQNNKPEQSTQYDEMIKMIFPEAINNIVNVEKYV</sequence>
<evidence type="ECO:0000259" key="3">
    <source>
        <dbReference type="Pfam" id="PF25169"/>
    </source>
</evidence>
<gene>
    <name evidence="4" type="ORF">ACFFVK_06170</name>
</gene>
<organism evidence="4 5">
    <name type="scientific">Flavobacterium gyeonganense</name>
    <dbReference type="NCBI Taxonomy" id="1310418"/>
    <lineage>
        <taxon>Bacteria</taxon>
        <taxon>Pseudomonadati</taxon>
        <taxon>Bacteroidota</taxon>
        <taxon>Flavobacteriia</taxon>
        <taxon>Flavobacteriales</taxon>
        <taxon>Flavobacteriaceae</taxon>
        <taxon>Flavobacterium</taxon>
    </lineage>
</organism>
<dbReference type="Proteomes" id="UP001589562">
    <property type="component" value="Unassembled WGS sequence"/>
</dbReference>
<feature type="domain" description="DUF7830" evidence="3">
    <location>
        <begin position="14"/>
        <end position="87"/>
    </location>
</feature>
<evidence type="ECO:0000259" key="1">
    <source>
        <dbReference type="Pfam" id="PF19500"/>
    </source>
</evidence>
<dbReference type="Pfam" id="PF25167">
    <property type="entry name" value="DUF7829"/>
    <property type="match status" value="1"/>
</dbReference>
<dbReference type="InterPro" id="IPR046099">
    <property type="entry name" value="DUF6035"/>
</dbReference>
<dbReference type="RefSeq" id="WP_278010978.1">
    <property type="nucleotide sequence ID" value="NZ_CP121112.1"/>
</dbReference>
<keyword evidence="5" id="KW-1185">Reference proteome</keyword>
<dbReference type="Pfam" id="PF19500">
    <property type="entry name" value="DUF6035"/>
    <property type="match status" value="1"/>
</dbReference>
<evidence type="ECO:0000313" key="4">
    <source>
        <dbReference type="EMBL" id="MFB9108158.1"/>
    </source>
</evidence>
<dbReference type="Pfam" id="PF25169">
    <property type="entry name" value="DUF7830"/>
    <property type="match status" value="1"/>
</dbReference>
<proteinExistence type="predicted"/>
<dbReference type="EMBL" id="JBHMFE010000009">
    <property type="protein sequence ID" value="MFB9108158.1"/>
    <property type="molecule type" value="Genomic_DNA"/>
</dbReference>
<accession>A0ABV5H8E4</accession>
<feature type="domain" description="DUF7829" evidence="2">
    <location>
        <begin position="376"/>
        <end position="542"/>
    </location>
</feature>
<evidence type="ECO:0000313" key="5">
    <source>
        <dbReference type="Proteomes" id="UP001589562"/>
    </source>
</evidence>
<protein>
    <submittedName>
        <fullName evidence="4">DUF6035 family protein</fullName>
    </submittedName>
</protein>
<comment type="caution">
    <text evidence="4">The sequence shown here is derived from an EMBL/GenBank/DDBJ whole genome shotgun (WGS) entry which is preliminary data.</text>
</comment>
<feature type="domain" description="DUF6035" evidence="1">
    <location>
        <begin position="101"/>
        <end position="274"/>
    </location>
</feature>